<evidence type="ECO:0000259" key="2">
    <source>
        <dbReference type="PROSITE" id="PS51309"/>
    </source>
</evidence>
<dbReference type="GO" id="GO:0005737">
    <property type="term" value="C:cytoplasm"/>
    <property type="evidence" value="ECO:0007669"/>
    <property type="project" value="TreeGrafter"/>
</dbReference>
<organism evidence="3 4">
    <name type="scientific">Holothuria leucospilota</name>
    <name type="common">Black long sea cucumber</name>
    <name type="synonym">Mertensiothuria leucospilota</name>
    <dbReference type="NCBI Taxonomy" id="206669"/>
    <lineage>
        <taxon>Eukaryota</taxon>
        <taxon>Metazoa</taxon>
        <taxon>Echinodermata</taxon>
        <taxon>Eleutherozoa</taxon>
        <taxon>Echinozoa</taxon>
        <taxon>Holothuroidea</taxon>
        <taxon>Aspidochirotacea</taxon>
        <taxon>Aspidochirotida</taxon>
        <taxon>Holothuriidae</taxon>
        <taxon>Holothuria</taxon>
    </lineage>
</organism>
<feature type="region of interest" description="Disordered" evidence="1">
    <location>
        <begin position="69"/>
        <end position="89"/>
    </location>
</feature>
<name>A0A9Q1H7D7_HOLLE</name>
<dbReference type="PROSITE" id="PS51309">
    <property type="entry name" value="PABC"/>
    <property type="match status" value="2"/>
</dbReference>
<dbReference type="GO" id="GO:0090263">
    <property type="term" value="P:positive regulation of canonical Wnt signaling pathway"/>
    <property type="evidence" value="ECO:0007669"/>
    <property type="project" value="TreeGrafter"/>
</dbReference>
<dbReference type="Pfam" id="PF00658">
    <property type="entry name" value="MLLE"/>
    <property type="match status" value="3"/>
</dbReference>
<evidence type="ECO:0000313" key="4">
    <source>
        <dbReference type="Proteomes" id="UP001152320"/>
    </source>
</evidence>
<dbReference type="InterPro" id="IPR002004">
    <property type="entry name" value="PABP_HYD_C"/>
</dbReference>
<proteinExistence type="predicted"/>
<dbReference type="GO" id="GO:0005634">
    <property type="term" value="C:nucleus"/>
    <property type="evidence" value="ECO:0007669"/>
    <property type="project" value="TreeGrafter"/>
</dbReference>
<dbReference type="GO" id="GO:0034450">
    <property type="term" value="F:ubiquitin-ubiquitin ligase activity"/>
    <property type="evidence" value="ECO:0007669"/>
    <property type="project" value="TreeGrafter"/>
</dbReference>
<dbReference type="PANTHER" id="PTHR46276">
    <property type="entry name" value="E3 UBIQUITIN-PROTEIN LIGASE UBR5"/>
    <property type="match status" value="1"/>
</dbReference>
<dbReference type="GO" id="GO:0000209">
    <property type="term" value="P:protein polyubiquitination"/>
    <property type="evidence" value="ECO:0007669"/>
    <property type="project" value="TreeGrafter"/>
</dbReference>
<evidence type="ECO:0000313" key="3">
    <source>
        <dbReference type="EMBL" id="KAJ8038397.1"/>
    </source>
</evidence>
<dbReference type="SMART" id="SM00517">
    <property type="entry name" value="PolyA"/>
    <property type="match status" value="3"/>
</dbReference>
<dbReference type="PANTHER" id="PTHR46276:SF1">
    <property type="entry name" value="E3 UBIQUITIN-PROTEIN LIGASE UBR5"/>
    <property type="match status" value="1"/>
</dbReference>
<dbReference type="Gene3D" id="1.10.1900.10">
    <property type="entry name" value="c-terminal domain of poly(a) binding protein"/>
    <property type="match status" value="3"/>
</dbReference>
<feature type="domain" description="PABC" evidence="2">
    <location>
        <begin position="140"/>
        <end position="215"/>
    </location>
</feature>
<sequence>MTLPSTKDVLGEHLFSKVYLLEPERAAQITGVLLGASNEDILHMLEDKNFLKMQMDGVKRVLSPEDDTDVINSGSLQEQPLHSTSSKERLGESLFQKVTEIDPENAAKLTGMILEMDPRTISCLLESPKDLRVAIDRALKVLHVVNIDRRDQLENDKSVLGEELYFKVSQRHPEIASVVTGMLLEMDVVSLQKLLTEPELLESKIQQAVEVLDDS</sequence>
<dbReference type="SUPFAM" id="SSF63570">
    <property type="entry name" value="PABC (PABP) domain"/>
    <property type="match status" value="3"/>
</dbReference>
<dbReference type="GO" id="GO:0003723">
    <property type="term" value="F:RNA binding"/>
    <property type="evidence" value="ECO:0007669"/>
    <property type="project" value="InterPro"/>
</dbReference>
<reference evidence="3" key="1">
    <citation type="submission" date="2021-10" db="EMBL/GenBank/DDBJ databases">
        <title>Tropical sea cucumber genome reveals ecological adaptation and Cuvierian tubules defense mechanism.</title>
        <authorList>
            <person name="Chen T."/>
        </authorList>
    </citation>
    <scope>NUCLEOTIDE SEQUENCE</scope>
    <source>
        <strain evidence="3">Nanhai2018</strain>
        <tissue evidence="3">Muscle</tissue>
    </source>
</reference>
<feature type="compositionally biased region" description="Polar residues" evidence="1">
    <location>
        <begin position="70"/>
        <end position="84"/>
    </location>
</feature>
<dbReference type="EMBL" id="JAIZAY010000007">
    <property type="protein sequence ID" value="KAJ8038397.1"/>
    <property type="molecule type" value="Genomic_DNA"/>
</dbReference>
<dbReference type="OrthoDB" id="19742at2759"/>
<keyword evidence="4" id="KW-1185">Reference proteome</keyword>
<gene>
    <name evidence="3" type="ORF">HOLleu_15817</name>
</gene>
<dbReference type="InterPro" id="IPR036053">
    <property type="entry name" value="PABP-dom"/>
</dbReference>
<protein>
    <submittedName>
        <fullName evidence="3">Polyadenylate-binding protein 4</fullName>
    </submittedName>
</protein>
<dbReference type="AlphaFoldDB" id="A0A9Q1H7D7"/>
<comment type="caution">
    <text evidence="3">The sequence shown here is derived from an EMBL/GenBank/DDBJ whole genome shotgun (WGS) entry which is preliminary data.</text>
</comment>
<evidence type="ECO:0000256" key="1">
    <source>
        <dbReference type="SAM" id="MobiDB-lite"/>
    </source>
</evidence>
<feature type="domain" description="PABC" evidence="2">
    <location>
        <begin position="1"/>
        <end position="67"/>
    </location>
</feature>
<accession>A0A9Q1H7D7</accession>
<dbReference type="Proteomes" id="UP001152320">
    <property type="component" value="Chromosome 7"/>
</dbReference>